<sequence length="78" mass="8297">MRSCVRSGRIAGTAARPRAGRQDLAQLQSLIDPIHQMEPVPPVYRPFGDAARLIQSGEVDIALCGGVEASINRVSLGV</sequence>
<evidence type="ECO:0000313" key="2">
    <source>
        <dbReference type="Proteomes" id="UP000183046"/>
    </source>
</evidence>
<proteinExistence type="predicted"/>
<protein>
    <submittedName>
        <fullName evidence="1">Uncharacterized protein</fullName>
    </submittedName>
</protein>
<dbReference type="GO" id="GO:0016746">
    <property type="term" value="F:acyltransferase activity"/>
    <property type="evidence" value="ECO:0007669"/>
    <property type="project" value="InterPro"/>
</dbReference>
<accession>A0A1G5PGJ0</accession>
<reference evidence="2" key="1">
    <citation type="submission" date="2016-10" db="EMBL/GenBank/DDBJ databases">
        <authorList>
            <person name="de Groot N.N."/>
        </authorList>
    </citation>
    <scope>NUCLEOTIDE SEQUENCE [LARGE SCALE GENOMIC DNA]</scope>
    <source>
        <strain evidence="2">DSM 15758</strain>
    </source>
</reference>
<gene>
    <name evidence="1" type="ORF">SAMN05216279_12839</name>
</gene>
<dbReference type="InterPro" id="IPR016039">
    <property type="entry name" value="Thiolase-like"/>
</dbReference>
<comment type="caution">
    <text evidence="1">The sequence shown here is derived from an EMBL/GenBank/DDBJ whole genome shotgun (WGS) entry which is preliminary data.</text>
</comment>
<name>A0A1G5PGJ0_9PSED</name>
<organism evidence="1 2">
    <name type="scientific">Pseudomonas oryzihabitans</name>
    <dbReference type="NCBI Taxonomy" id="47885"/>
    <lineage>
        <taxon>Bacteria</taxon>
        <taxon>Pseudomonadati</taxon>
        <taxon>Pseudomonadota</taxon>
        <taxon>Gammaproteobacteria</taxon>
        <taxon>Pseudomonadales</taxon>
        <taxon>Pseudomonadaceae</taxon>
        <taxon>Pseudomonas</taxon>
    </lineage>
</organism>
<dbReference type="EMBL" id="FMWB01000028">
    <property type="protein sequence ID" value="SCZ48614.1"/>
    <property type="molecule type" value="Genomic_DNA"/>
</dbReference>
<dbReference type="SUPFAM" id="SSF53901">
    <property type="entry name" value="Thiolase-like"/>
    <property type="match status" value="1"/>
</dbReference>
<evidence type="ECO:0000313" key="1">
    <source>
        <dbReference type="EMBL" id="SCZ48614.1"/>
    </source>
</evidence>
<dbReference type="Proteomes" id="UP000183046">
    <property type="component" value="Unassembled WGS sequence"/>
</dbReference>
<dbReference type="AlphaFoldDB" id="A0A1G5PGJ0"/>